<keyword evidence="13 16" id="KW-1035">Host cytoplasm</keyword>
<evidence type="ECO:0000256" key="8">
    <source>
        <dbReference type="ARBA" id="ARBA00022833"/>
    </source>
</evidence>
<keyword evidence="12 16" id="KW-0804">Transcription</keyword>
<proteinExistence type="inferred from homology"/>
<dbReference type="GO" id="GO:0006351">
    <property type="term" value="P:DNA-templated transcription"/>
    <property type="evidence" value="ECO:0007669"/>
    <property type="project" value="UniProtKB-UniRule"/>
</dbReference>
<protein>
    <recommendedName>
        <fullName evidence="16 17">Protein E6</fullName>
    </recommendedName>
</protein>
<keyword evidence="5 16" id="KW-1090">Inhibition of host innate immune response by virus</keyword>
<evidence type="ECO:0000256" key="1">
    <source>
        <dbReference type="ARBA" id="ARBA00006346"/>
    </source>
</evidence>
<evidence type="ECO:0000256" key="3">
    <source>
        <dbReference type="ARBA" id="ARBA00022562"/>
    </source>
</evidence>
<keyword evidence="9 16" id="KW-0805">Transcription regulation</keyword>
<keyword evidence="15 16" id="KW-1119">Modulation of host cell apoptosis by virus</keyword>
<keyword evidence="4 16" id="KW-0945">Host-virus interaction</keyword>
<evidence type="ECO:0000256" key="9">
    <source>
        <dbReference type="ARBA" id="ARBA00023015"/>
    </source>
</evidence>
<dbReference type="GO" id="GO:0052170">
    <property type="term" value="P:symbiont-mediated suppression of host innate immune response"/>
    <property type="evidence" value="ECO:0007669"/>
    <property type="project" value="UniProtKB-KW"/>
</dbReference>
<evidence type="ECO:0000256" key="13">
    <source>
        <dbReference type="ARBA" id="ARBA00023200"/>
    </source>
</evidence>
<keyword evidence="2 16" id="KW-0244">Early protein</keyword>
<evidence type="ECO:0000256" key="10">
    <source>
        <dbReference type="ARBA" id="ARBA00023125"/>
    </source>
</evidence>
<evidence type="ECO:0000256" key="14">
    <source>
        <dbReference type="ARBA" id="ARBA00023280"/>
    </source>
</evidence>
<dbReference type="GO" id="GO:0003677">
    <property type="term" value="F:DNA binding"/>
    <property type="evidence" value="ECO:0007669"/>
    <property type="project" value="UniProtKB-UniRule"/>
</dbReference>
<dbReference type="GO" id="GO:0052150">
    <property type="term" value="P:symbiont-mediated perturbation of host apoptosis"/>
    <property type="evidence" value="ECO:0007669"/>
    <property type="project" value="UniProtKB-KW"/>
</dbReference>
<dbReference type="OrthoDB" id="27353at10239"/>
<evidence type="ECO:0000256" key="12">
    <source>
        <dbReference type="ARBA" id="ARBA00023163"/>
    </source>
</evidence>
<dbReference type="SUPFAM" id="SSF161229">
    <property type="entry name" value="E6 C-terminal domain-like"/>
    <property type="match status" value="2"/>
</dbReference>
<dbReference type="Proteomes" id="UP000289165">
    <property type="component" value="Segment"/>
</dbReference>
<evidence type="ECO:0000256" key="6">
    <source>
        <dbReference type="ARBA" id="ARBA00022723"/>
    </source>
</evidence>
<organism evidence="18">
    <name type="scientific">Rodent papillomavirus</name>
    <dbReference type="NCBI Taxonomy" id="2050020"/>
    <lineage>
        <taxon>Viruses</taxon>
        <taxon>Monodnaviria</taxon>
        <taxon>Shotokuvirae</taxon>
        <taxon>Cossaviricota</taxon>
        <taxon>Papovaviricetes</taxon>
        <taxon>Zurhausenvirales</taxon>
        <taxon>Papillomaviridae</taxon>
    </lineage>
</organism>
<keyword evidence="10 16" id="KW-0238">DNA-binding</keyword>
<dbReference type="GO" id="GO:0006355">
    <property type="term" value="P:regulation of DNA-templated transcription"/>
    <property type="evidence" value="ECO:0007669"/>
    <property type="project" value="UniProtKB-UniRule"/>
</dbReference>
<dbReference type="InterPro" id="IPR038575">
    <property type="entry name" value="E6_sf"/>
</dbReference>
<keyword evidence="7 16" id="KW-0863">Zinc-finger</keyword>
<gene>
    <name evidence="16" type="primary">E6</name>
</gene>
<dbReference type="GO" id="GO:0039648">
    <property type="term" value="P:symbiont-mediated perturbation of host ubiquitin-like protein modification"/>
    <property type="evidence" value="ECO:0007669"/>
    <property type="project" value="UniProtKB-UniRule"/>
</dbReference>
<dbReference type="GO" id="GO:0008270">
    <property type="term" value="F:zinc ion binding"/>
    <property type="evidence" value="ECO:0007669"/>
    <property type="project" value="UniProtKB-KW"/>
</dbReference>
<evidence type="ECO:0000256" key="15">
    <source>
        <dbReference type="ARBA" id="ARBA00023323"/>
    </source>
</evidence>
<keyword evidence="14 16" id="KW-0899">Viral immunoevasion</keyword>
<feature type="zinc finger region" evidence="16">
    <location>
        <begin position="26"/>
        <end position="62"/>
    </location>
</feature>
<dbReference type="GO" id="GO:0030430">
    <property type="term" value="C:host cell cytoplasm"/>
    <property type="evidence" value="ECO:0007669"/>
    <property type="project" value="UniProtKB-SubCell"/>
</dbReference>
<dbReference type="InterPro" id="IPR001334">
    <property type="entry name" value="E6"/>
</dbReference>
<evidence type="ECO:0000256" key="2">
    <source>
        <dbReference type="ARBA" id="ARBA00022518"/>
    </source>
</evidence>
<name>A0A2H4MX72_9PAPI</name>
<comment type="subcellular location">
    <subcellularLocation>
        <location evidence="16 17">Host cytoplasm</location>
    </subcellularLocation>
    <subcellularLocation>
        <location evidence="16 17">Host nucleus</location>
    </subcellularLocation>
</comment>
<dbReference type="GO" id="GO:0042025">
    <property type="term" value="C:host cell nucleus"/>
    <property type="evidence" value="ECO:0007669"/>
    <property type="project" value="UniProtKB-SubCell"/>
</dbReference>
<evidence type="ECO:0000256" key="17">
    <source>
        <dbReference type="RuleBase" id="RU363123"/>
    </source>
</evidence>
<dbReference type="GO" id="GO:0039502">
    <property type="term" value="P:symbiont-mediated suppression of host type I interferon-mediated signaling pathway"/>
    <property type="evidence" value="ECO:0007669"/>
    <property type="project" value="UniProtKB-UniRule"/>
</dbReference>
<dbReference type="Pfam" id="PF00518">
    <property type="entry name" value="E6"/>
    <property type="match status" value="1"/>
</dbReference>
<keyword evidence="6 16" id="KW-0479">Metal-binding</keyword>
<reference evidence="18" key="1">
    <citation type="journal article" date="2018" name="Microbiome">
        <title>Comparative analysis of rodent and small mammal viromes to better understand the wildlife origin of emerging infectious diseases.</title>
        <authorList>
            <person name="Wu Z."/>
            <person name="Lu L."/>
            <person name="Du J."/>
            <person name="Yang L."/>
            <person name="Ren X."/>
            <person name="Liu B."/>
            <person name="Jiang J."/>
            <person name="Yang J."/>
            <person name="Dong J."/>
            <person name="Sun L."/>
            <person name="Zhu Y."/>
            <person name="Li Y."/>
            <person name="Zheng D."/>
            <person name="Zhang C."/>
            <person name="Su H."/>
            <person name="Zheng Y."/>
            <person name="Zhou H."/>
            <person name="Zhu G."/>
            <person name="Li H."/>
            <person name="Chmura A."/>
            <person name="Yang F."/>
            <person name="Daszak P."/>
            <person name="Wang J."/>
            <person name="Liu Q."/>
            <person name="Jin Q."/>
        </authorList>
    </citation>
    <scope>NUCLEOTIDE SEQUENCE [LARGE SCALE GENOMIC DNA]</scope>
    <source>
        <strain evidence="18">RtRn-PV/GD2014</strain>
    </source>
</reference>
<evidence type="ECO:0000256" key="7">
    <source>
        <dbReference type="ARBA" id="ARBA00022771"/>
    </source>
</evidence>
<keyword evidence="3 16" id="KW-1048">Host nucleus</keyword>
<comment type="function">
    <text evidence="16">Plays a major role in the induction and maintenance of cellular transformation. E6 associates with host UBE3A/E6-AP ubiquitin-protein ligase and modulates its activity. Protects host keratinocytes from apoptosis by mediating the degradation of host BAK1. May also inhibit host immune response.</text>
</comment>
<keyword evidence="8 16" id="KW-0862">Zinc</keyword>
<sequence>MTLKGYTLLDLCRYYDVSPTSFPLDCTFCDCVLDDVDRASFAASKLKVVVRNLQYKGACIKCRRALAAEEKFKYLVCVGEADLVEAMCGTGIVHCSVRCVSCLALLSASEKLVAKGGCQPFYLVRHLWRAQCRHCRTPGC</sequence>
<comment type="subunit">
    <text evidence="16">Forms homodimers. Interacts with ubiquitin-protein ligase UBE3A/E6-AP; this interaction stimulates UBE3A ubiquitin activity. Interacts with host BAK1.</text>
</comment>
<dbReference type="Gene3D" id="3.30.240.40">
    <property type="entry name" value="E6 early regulatory protein"/>
    <property type="match status" value="2"/>
</dbReference>
<evidence type="ECO:0000313" key="18">
    <source>
        <dbReference type="EMBL" id="ATP66840.1"/>
    </source>
</evidence>
<comment type="caution">
    <text evidence="16">Lacks conserved residue(s) required for the propagation of feature annotation.</text>
</comment>
<evidence type="ECO:0000256" key="4">
    <source>
        <dbReference type="ARBA" id="ARBA00022581"/>
    </source>
</evidence>
<evidence type="ECO:0000256" key="16">
    <source>
        <dbReference type="HAMAP-Rule" id="MF_04006"/>
    </source>
</evidence>
<comment type="similarity">
    <text evidence="1 16 17">Belongs to the papillomaviridae E6 protein family.</text>
</comment>
<dbReference type="HAMAP" id="MF_04006">
    <property type="entry name" value="HPV_E6"/>
    <property type="match status" value="1"/>
</dbReference>
<feature type="zinc finger region" evidence="16">
    <location>
        <begin position="99"/>
        <end position="135"/>
    </location>
</feature>
<keyword evidence="11 16" id="KW-0010">Activator</keyword>
<accession>A0A2H4MX72</accession>
<evidence type="ECO:0000256" key="5">
    <source>
        <dbReference type="ARBA" id="ARBA00022632"/>
    </source>
</evidence>
<evidence type="ECO:0000256" key="11">
    <source>
        <dbReference type="ARBA" id="ARBA00023159"/>
    </source>
</evidence>
<dbReference type="EMBL" id="KY370097">
    <property type="protein sequence ID" value="ATP66840.1"/>
    <property type="molecule type" value="Genomic_DNA"/>
</dbReference>